<protein>
    <submittedName>
        <fullName evidence="2">Uncharacterized protein, UPF0248 family</fullName>
    </submittedName>
</protein>
<dbReference type="Proteomes" id="UP000183454">
    <property type="component" value="Unassembled WGS sequence"/>
</dbReference>
<reference evidence="2 3" key="1">
    <citation type="submission" date="2016-10" db="EMBL/GenBank/DDBJ databases">
        <authorList>
            <person name="de Groot N.N."/>
        </authorList>
    </citation>
    <scope>NUCLEOTIDE SEQUENCE [LARGE SCALE GENOMIC DNA]</scope>
    <source>
        <strain evidence="2 3">Nm110</strain>
    </source>
</reference>
<dbReference type="RefSeq" id="WP_074666338.1">
    <property type="nucleotide sequence ID" value="NZ_FNNH01000010.1"/>
</dbReference>
<sequence>MIPIHELLARIRWDPEFGKGKFELAYEDKIEHQHKRVPLERIIIEPGQHFAFEAEEEDGTLHTVPFHRVRKVWRDGMIIWERHPGGKTK</sequence>
<dbReference type="AlphaFoldDB" id="A0A1H2TCB2"/>
<evidence type="ECO:0000313" key="3">
    <source>
        <dbReference type="Proteomes" id="UP000183454"/>
    </source>
</evidence>
<dbReference type="Pfam" id="PF04457">
    <property type="entry name" value="MJ1316"/>
    <property type="match status" value="1"/>
</dbReference>
<dbReference type="InterPro" id="IPR040459">
    <property type="entry name" value="MJ1316"/>
</dbReference>
<name>A0A1H2TCB2_9PROT</name>
<evidence type="ECO:0000259" key="1">
    <source>
        <dbReference type="Pfam" id="PF04457"/>
    </source>
</evidence>
<proteinExistence type="predicted"/>
<feature type="domain" description="MJ1316 RNA cyclic group end recognition" evidence="1">
    <location>
        <begin position="1"/>
        <end position="82"/>
    </location>
</feature>
<evidence type="ECO:0000313" key="2">
    <source>
        <dbReference type="EMBL" id="SDW41586.1"/>
    </source>
</evidence>
<organism evidence="2 3">
    <name type="scientific">Nitrosomonas communis</name>
    <dbReference type="NCBI Taxonomy" id="44574"/>
    <lineage>
        <taxon>Bacteria</taxon>
        <taxon>Pseudomonadati</taxon>
        <taxon>Pseudomonadota</taxon>
        <taxon>Betaproteobacteria</taxon>
        <taxon>Nitrosomonadales</taxon>
        <taxon>Nitrosomonadaceae</taxon>
        <taxon>Nitrosomonas</taxon>
    </lineage>
</organism>
<accession>A0A1H2TCB2</accession>
<gene>
    <name evidence="2" type="ORF">SAMN05421882_101073</name>
</gene>
<dbReference type="EMBL" id="FNNH01000010">
    <property type="protein sequence ID" value="SDW41586.1"/>
    <property type="molecule type" value="Genomic_DNA"/>
</dbReference>